<proteinExistence type="predicted"/>
<evidence type="ECO:0000313" key="2">
    <source>
        <dbReference type="Proteomes" id="UP000193411"/>
    </source>
</evidence>
<dbReference type="EMBL" id="MCFL01000092">
    <property type="protein sequence ID" value="ORZ30258.1"/>
    <property type="molecule type" value="Genomic_DNA"/>
</dbReference>
<accession>A0A1Y2H6Q3</accession>
<protein>
    <submittedName>
        <fullName evidence="1">Uncharacterized protein</fullName>
    </submittedName>
</protein>
<organism evidence="1 2">
    <name type="scientific">Catenaria anguillulae PL171</name>
    <dbReference type="NCBI Taxonomy" id="765915"/>
    <lineage>
        <taxon>Eukaryota</taxon>
        <taxon>Fungi</taxon>
        <taxon>Fungi incertae sedis</taxon>
        <taxon>Blastocladiomycota</taxon>
        <taxon>Blastocladiomycetes</taxon>
        <taxon>Blastocladiales</taxon>
        <taxon>Catenariaceae</taxon>
        <taxon>Catenaria</taxon>
    </lineage>
</organism>
<evidence type="ECO:0000313" key="1">
    <source>
        <dbReference type="EMBL" id="ORZ30258.1"/>
    </source>
</evidence>
<dbReference type="AlphaFoldDB" id="A0A1Y2H6Q3"/>
<sequence>MPTSVKSRAGGMYTRASLSITGRVNLWTTPSVANHAAVLAKLLSASVSMWIRADLNLPVCTNLRGNTSVGPDVASANLRGNTSFRDLDVAGAKGRGDSSV</sequence>
<name>A0A1Y2H6Q3_9FUNG</name>
<reference evidence="1 2" key="1">
    <citation type="submission" date="2016-07" db="EMBL/GenBank/DDBJ databases">
        <title>Pervasive Adenine N6-methylation of Active Genes in Fungi.</title>
        <authorList>
            <consortium name="DOE Joint Genome Institute"/>
            <person name="Mondo S.J."/>
            <person name="Dannebaum R.O."/>
            <person name="Kuo R.C."/>
            <person name="Labutti K."/>
            <person name="Haridas S."/>
            <person name="Kuo A."/>
            <person name="Salamov A."/>
            <person name="Ahrendt S.R."/>
            <person name="Lipzen A."/>
            <person name="Sullivan W."/>
            <person name="Andreopoulos W.B."/>
            <person name="Clum A."/>
            <person name="Lindquist E."/>
            <person name="Daum C."/>
            <person name="Ramamoorthy G.K."/>
            <person name="Gryganskyi A."/>
            <person name="Culley D."/>
            <person name="Magnuson J.K."/>
            <person name="James T.Y."/>
            <person name="O'Malley M.A."/>
            <person name="Stajich J.E."/>
            <person name="Spatafora J.W."/>
            <person name="Visel A."/>
            <person name="Grigoriev I.V."/>
        </authorList>
    </citation>
    <scope>NUCLEOTIDE SEQUENCE [LARGE SCALE GENOMIC DNA]</scope>
    <source>
        <strain evidence="1 2">PL171</strain>
    </source>
</reference>
<comment type="caution">
    <text evidence="1">The sequence shown here is derived from an EMBL/GenBank/DDBJ whole genome shotgun (WGS) entry which is preliminary data.</text>
</comment>
<gene>
    <name evidence="1" type="ORF">BCR44DRAFT_40695</name>
</gene>
<dbReference type="Proteomes" id="UP000193411">
    <property type="component" value="Unassembled WGS sequence"/>
</dbReference>
<keyword evidence="2" id="KW-1185">Reference proteome</keyword>